<evidence type="ECO:0000313" key="2">
    <source>
        <dbReference type="Proteomes" id="UP000070089"/>
    </source>
</evidence>
<name>A0A132NNX7_GIAIN</name>
<gene>
    <name evidence="1" type="ORF">QR46_4538</name>
</gene>
<proteinExistence type="predicted"/>
<protein>
    <submittedName>
        <fullName evidence="1">Uncharacterized protein</fullName>
    </submittedName>
</protein>
<dbReference type="VEuPathDB" id="GiardiaDB:QR46_4538"/>
<dbReference type="AlphaFoldDB" id="A0A132NNX7"/>
<dbReference type="EMBL" id="JXTI01000180">
    <property type="protein sequence ID" value="KWX11502.1"/>
    <property type="molecule type" value="Genomic_DNA"/>
</dbReference>
<sequence length="170" mass="19054">MVLLFDNIRLPLDISTLNKYQISRQDACFRMTRYRIMSFLGKEMLVTFLTAVALASYADKYILNPSGYRFATSTSEDLAVGTSSEVINILPSGFSEEGSDTISQDQLYIQGLINKREALVTKKEVLQKFSSQTPKAILAIRAIQQQIDEVESKIQQAPILYDVVDADLTS</sequence>
<evidence type="ECO:0000313" key="1">
    <source>
        <dbReference type="EMBL" id="KWX11502.1"/>
    </source>
</evidence>
<dbReference type="Proteomes" id="UP000070089">
    <property type="component" value="Unassembled WGS sequence"/>
</dbReference>
<dbReference type="OrthoDB" id="10330115at2759"/>
<comment type="caution">
    <text evidence="1">The sequence shown here is derived from an EMBL/GenBank/DDBJ whole genome shotgun (WGS) entry which is preliminary data.</text>
</comment>
<organism evidence="1 2">
    <name type="scientific">Giardia duodenalis assemblage B</name>
    <dbReference type="NCBI Taxonomy" id="1394984"/>
    <lineage>
        <taxon>Eukaryota</taxon>
        <taxon>Metamonada</taxon>
        <taxon>Diplomonadida</taxon>
        <taxon>Hexamitidae</taxon>
        <taxon>Giardiinae</taxon>
        <taxon>Giardia</taxon>
    </lineage>
</organism>
<accession>A0A132NNX7</accession>
<reference evidence="1 2" key="1">
    <citation type="journal article" date="2015" name="Mol. Biochem. Parasitol.">
        <title>Identification of polymorphic genes for use in assemblage B genotyping assays through comparative genomics of multiple assemblage B Giardia duodenalis isolates.</title>
        <authorList>
            <person name="Wielinga C."/>
            <person name="Thompson R.C."/>
            <person name="Monis P."/>
            <person name="Ryan U."/>
        </authorList>
    </citation>
    <scope>NUCLEOTIDE SEQUENCE [LARGE SCALE GENOMIC DNA]</scope>
    <source>
        <strain evidence="1 2">BAH15c1</strain>
    </source>
</reference>